<comment type="subcellular location">
    <subcellularLocation>
        <location evidence="1 7">Cell membrane</location>
        <topology evidence="1 7">Multi-pass membrane protein</topology>
    </subcellularLocation>
</comment>
<evidence type="ECO:0000256" key="3">
    <source>
        <dbReference type="ARBA" id="ARBA00022475"/>
    </source>
</evidence>
<dbReference type="Pfam" id="PF00528">
    <property type="entry name" value="BPD_transp_1"/>
    <property type="match status" value="1"/>
</dbReference>
<dbReference type="PATRIC" id="fig|1187852.3.peg.2407"/>
<keyword evidence="6 7" id="KW-0472">Membrane</keyword>
<dbReference type="Pfam" id="PF19300">
    <property type="entry name" value="BPD_transp_1_N"/>
    <property type="match status" value="1"/>
</dbReference>
<feature type="transmembrane region" description="Helical" evidence="7">
    <location>
        <begin position="130"/>
        <end position="157"/>
    </location>
</feature>
<keyword evidence="5 7" id="KW-1133">Transmembrane helix</keyword>
<dbReference type="Gene3D" id="1.10.3720.10">
    <property type="entry name" value="MetI-like"/>
    <property type="match status" value="1"/>
</dbReference>
<keyword evidence="10" id="KW-1185">Reference proteome</keyword>
<dbReference type="InterPro" id="IPR035906">
    <property type="entry name" value="MetI-like_sf"/>
</dbReference>
<accession>A0A0J6SG17</accession>
<evidence type="ECO:0000256" key="4">
    <source>
        <dbReference type="ARBA" id="ARBA00022692"/>
    </source>
</evidence>
<protein>
    <submittedName>
        <fullName evidence="9">Glutathione ABC transporter permease</fullName>
    </submittedName>
</protein>
<feature type="transmembrane region" description="Helical" evidence="7">
    <location>
        <begin position="280"/>
        <end position="306"/>
    </location>
</feature>
<dbReference type="CDD" id="cd06261">
    <property type="entry name" value="TM_PBP2"/>
    <property type="match status" value="1"/>
</dbReference>
<proteinExistence type="inferred from homology"/>
<dbReference type="Proteomes" id="UP000036449">
    <property type="component" value="Unassembled WGS sequence"/>
</dbReference>
<evidence type="ECO:0000256" key="7">
    <source>
        <dbReference type="RuleBase" id="RU363032"/>
    </source>
</evidence>
<evidence type="ECO:0000256" key="5">
    <source>
        <dbReference type="ARBA" id="ARBA00022989"/>
    </source>
</evidence>
<gene>
    <name evidence="9" type="ORF">VQ03_23770</name>
</gene>
<name>A0A0J6SG17_9HYPH</name>
<dbReference type="EMBL" id="LABZ01000186">
    <property type="protein sequence ID" value="KMO34145.1"/>
    <property type="molecule type" value="Genomic_DNA"/>
</dbReference>
<feature type="transmembrane region" description="Helical" evidence="7">
    <location>
        <begin position="234"/>
        <end position="260"/>
    </location>
</feature>
<evidence type="ECO:0000313" key="10">
    <source>
        <dbReference type="Proteomes" id="UP000036449"/>
    </source>
</evidence>
<dbReference type="GO" id="GO:0005886">
    <property type="term" value="C:plasma membrane"/>
    <property type="evidence" value="ECO:0007669"/>
    <property type="project" value="UniProtKB-SubCell"/>
</dbReference>
<dbReference type="GO" id="GO:0055085">
    <property type="term" value="P:transmembrane transport"/>
    <property type="evidence" value="ECO:0007669"/>
    <property type="project" value="InterPro"/>
</dbReference>
<feature type="transmembrane region" description="Helical" evidence="7">
    <location>
        <begin position="9"/>
        <end position="30"/>
    </location>
</feature>
<feature type="transmembrane region" description="Helical" evidence="7">
    <location>
        <begin position="177"/>
        <end position="195"/>
    </location>
</feature>
<dbReference type="RefSeq" id="WP_048453370.1">
    <property type="nucleotide sequence ID" value="NZ_LABZ01000186.1"/>
</dbReference>
<keyword evidence="2 7" id="KW-0813">Transport</keyword>
<dbReference type="PANTHER" id="PTHR43163">
    <property type="entry name" value="DIPEPTIDE TRANSPORT SYSTEM PERMEASE PROTEIN DPPB-RELATED"/>
    <property type="match status" value="1"/>
</dbReference>
<dbReference type="InterPro" id="IPR000515">
    <property type="entry name" value="MetI-like"/>
</dbReference>
<dbReference type="SUPFAM" id="SSF161098">
    <property type="entry name" value="MetI-like"/>
    <property type="match status" value="1"/>
</dbReference>
<keyword evidence="4 7" id="KW-0812">Transmembrane</keyword>
<feature type="transmembrane region" description="Helical" evidence="7">
    <location>
        <begin position="94"/>
        <end position="118"/>
    </location>
</feature>
<sequence>MLQFILKRVLLAIPTLVAVLTVVFVLVRVVPGDPTIVILGDQASESARADLRAKLGLDRPIVVQYLTFMGQIATGDIGRSLTTNRPVLEDVAHVLPYTIELTLAAVAIGVGVGVPLGVVAARRRDGLADWIARIVSLAGVSFPAFVSGILLLIAFAVQLRWFPVISTPRTGGILDRLGALVLPALNLGLLMVAYVTRVTRSGMLKALGEDYVRTARAKGMPARVVVWRHALRNVLVPVVTVVGLYLGVLIGNAVLTEIVFNRPGLGKLIVTALTQRDYSLLQGLMVVSAFAIVVANVLTDIAYGLVDPRVSAQ</sequence>
<evidence type="ECO:0000256" key="2">
    <source>
        <dbReference type="ARBA" id="ARBA00022448"/>
    </source>
</evidence>
<evidence type="ECO:0000256" key="1">
    <source>
        <dbReference type="ARBA" id="ARBA00004651"/>
    </source>
</evidence>
<dbReference type="AlphaFoldDB" id="A0A0J6SG17"/>
<evidence type="ECO:0000313" key="9">
    <source>
        <dbReference type="EMBL" id="KMO34145.1"/>
    </source>
</evidence>
<dbReference type="InterPro" id="IPR045621">
    <property type="entry name" value="BPD_transp_1_N"/>
</dbReference>
<feature type="domain" description="ABC transmembrane type-1" evidence="8">
    <location>
        <begin position="95"/>
        <end position="303"/>
    </location>
</feature>
<comment type="caution">
    <text evidence="9">The sequence shown here is derived from an EMBL/GenBank/DDBJ whole genome shotgun (WGS) entry which is preliminary data.</text>
</comment>
<organism evidence="9 10">
    <name type="scientific">Methylobacterium tarhaniae</name>
    <dbReference type="NCBI Taxonomy" id="1187852"/>
    <lineage>
        <taxon>Bacteria</taxon>
        <taxon>Pseudomonadati</taxon>
        <taxon>Pseudomonadota</taxon>
        <taxon>Alphaproteobacteria</taxon>
        <taxon>Hyphomicrobiales</taxon>
        <taxon>Methylobacteriaceae</taxon>
        <taxon>Methylobacterium</taxon>
    </lineage>
</organism>
<reference evidence="9 10" key="1">
    <citation type="submission" date="2015-03" db="EMBL/GenBank/DDBJ databases">
        <title>Genome sequencing of Methylobacterium tarhaniae DSM 25844.</title>
        <authorList>
            <person name="Chaudhry V."/>
            <person name="Patil P.B."/>
        </authorList>
    </citation>
    <scope>NUCLEOTIDE SEQUENCE [LARGE SCALE GENOMIC DNA]</scope>
    <source>
        <strain evidence="9 10">DSM 25844</strain>
    </source>
</reference>
<dbReference type="PANTHER" id="PTHR43163:SF6">
    <property type="entry name" value="DIPEPTIDE TRANSPORT SYSTEM PERMEASE PROTEIN DPPB-RELATED"/>
    <property type="match status" value="1"/>
</dbReference>
<dbReference type="OrthoDB" id="9805855at2"/>
<evidence type="ECO:0000259" key="8">
    <source>
        <dbReference type="PROSITE" id="PS50928"/>
    </source>
</evidence>
<evidence type="ECO:0000256" key="6">
    <source>
        <dbReference type="ARBA" id="ARBA00023136"/>
    </source>
</evidence>
<comment type="similarity">
    <text evidence="7">Belongs to the binding-protein-dependent transport system permease family.</text>
</comment>
<keyword evidence="3" id="KW-1003">Cell membrane</keyword>
<dbReference type="PROSITE" id="PS50928">
    <property type="entry name" value="ABC_TM1"/>
    <property type="match status" value="1"/>
</dbReference>